<evidence type="ECO:0008006" key="3">
    <source>
        <dbReference type="Google" id="ProtNLM"/>
    </source>
</evidence>
<dbReference type="EMBL" id="BAABRU010000043">
    <property type="protein sequence ID" value="GAA5531320.1"/>
    <property type="molecule type" value="Genomic_DNA"/>
</dbReference>
<comment type="caution">
    <text evidence="1">The sequence shown here is derived from an EMBL/GenBank/DDBJ whole genome shotgun (WGS) entry which is preliminary data.</text>
</comment>
<protein>
    <recommendedName>
        <fullName evidence="3">Roadblock/LAMTOR2 domain-containing protein</fullName>
    </recommendedName>
</protein>
<evidence type="ECO:0000313" key="2">
    <source>
        <dbReference type="Proteomes" id="UP001428290"/>
    </source>
</evidence>
<dbReference type="Gene3D" id="3.30.450.30">
    <property type="entry name" value="Dynein light chain 2a, cytoplasmic"/>
    <property type="match status" value="1"/>
</dbReference>
<sequence length="293" mass="31797">MTTQRILVVGAEAAPKTQFIQQICDTWSSHELELSSMPSSQSIAMDIGHLDYAEQRSVWYGIPASASPVLPDLAQTVSSCIVLIDSINDNAAMLKLADQIQPWITGPVVLLVSQQSNLPDHLRNALDHSSHHIVDSYNMNKPESIQRIMTALGGTLPTANSVQKEYITPDHFDQSSEVQALFEQLGRHSTDLIGTALIDPNGDLLVSTLPQAINPEQLASISGPWLRIADKVAASAALGQTEESIIRTAQGLCLIRPIHSHILITLLNPQANLGLYWINLGEIEQPLTALLAA</sequence>
<dbReference type="RefSeq" id="WP_345724883.1">
    <property type="nucleotide sequence ID" value="NZ_BAABRU010000043.1"/>
</dbReference>
<keyword evidence="2" id="KW-1185">Reference proteome</keyword>
<proteinExistence type="predicted"/>
<accession>A0ABP9X7F3</accession>
<evidence type="ECO:0000313" key="1">
    <source>
        <dbReference type="EMBL" id="GAA5531320.1"/>
    </source>
</evidence>
<organism evidence="1 2">
    <name type="scientific">Herpetosiphon gulosus</name>
    <dbReference type="NCBI Taxonomy" id="1973496"/>
    <lineage>
        <taxon>Bacteria</taxon>
        <taxon>Bacillati</taxon>
        <taxon>Chloroflexota</taxon>
        <taxon>Chloroflexia</taxon>
        <taxon>Herpetosiphonales</taxon>
        <taxon>Herpetosiphonaceae</taxon>
        <taxon>Herpetosiphon</taxon>
    </lineage>
</organism>
<dbReference type="SUPFAM" id="SSF103196">
    <property type="entry name" value="Roadblock/LC7 domain"/>
    <property type="match status" value="1"/>
</dbReference>
<gene>
    <name evidence="1" type="ORF">Hgul01_05145</name>
</gene>
<dbReference type="Proteomes" id="UP001428290">
    <property type="component" value="Unassembled WGS sequence"/>
</dbReference>
<reference evidence="1 2" key="1">
    <citation type="submission" date="2024-02" db="EMBL/GenBank/DDBJ databases">
        <title>Herpetosiphon gulosus NBRC 112829.</title>
        <authorList>
            <person name="Ichikawa N."/>
            <person name="Katano-Makiyama Y."/>
            <person name="Hidaka K."/>
        </authorList>
    </citation>
    <scope>NUCLEOTIDE SEQUENCE [LARGE SCALE GENOMIC DNA]</scope>
    <source>
        <strain evidence="1 2">NBRC 112829</strain>
    </source>
</reference>
<name>A0ABP9X7F3_9CHLR</name>